<proteinExistence type="predicted"/>
<name>A0ABN2ALA2_9MICO</name>
<evidence type="ECO:0000313" key="3">
    <source>
        <dbReference type="Proteomes" id="UP001500177"/>
    </source>
</evidence>
<dbReference type="Proteomes" id="UP001500177">
    <property type="component" value="Unassembled WGS sequence"/>
</dbReference>
<comment type="caution">
    <text evidence="2">The sequence shown here is derived from an EMBL/GenBank/DDBJ whole genome shotgun (WGS) entry which is preliminary data.</text>
</comment>
<keyword evidence="3" id="KW-1185">Reference proteome</keyword>
<reference evidence="2 3" key="1">
    <citation type="journal article" date="2019" name="Int. J. Syst. Evol. Microbiol.">
        <title>The Global Catalogue of Microorganisms (GCM) 10K type strain sequencing project: providing services to taxonomists for standard genome sequencing and annotation.</title>
        <authorList>
            <consortium name="The Broad Institute Genomics Platform"/>
            <consortium name="The Broad Institute Genome Sequencing Center for Infectious Disease"/>
            <person name="Wu L."/>
            <person name="Ma J."/>
        </authorList>
    </citation>
    <scope>NUCLEOTIDE SEQUENCE [LARGE SCALE GENOMIC DNA]</scope>
    <source>
        <strain evidence="2 3">JCM 13318</strain>
    </source>
</reference>
<dbReference type="SUPFAM" id="SSF52540">
    <property type="entry name" value="P-loop containing nucleoside triphosphate hydrolases"/>
    <property type="match status" value="1"/>
</dbReference>
<organism evidence="2 3">
    <name type="scientific">Brevibacterium permense</name>
    <dbReference type="NCBI Taxonomy" id="234834"/>
    <lineage>
        <taxon>Bacteria</taxon>
        <taxon>Bacillati</taxon>
        <taxon>Actinomycetota</taxon>
        <taxon>Actinomycetes</taxon>
        <taxon>Micrococcales</taxon>
        <taxon>Brevibacteriaceae</taxon>
        <taxon>Brevibacterium</taxon>
    </lineage>
</organism>
<sequence>MARTLSGGQANRVPLAAAVLGSPDLRIFDESTEGLDSVLRNDLWSVFRGRALAEEGTTLLVSSHVMDEATRCHRLLLMREGAIIADTTPHDLLSRNANGNGRPNRRRRP</sequence>
<gene>
    <name evidence="2" type="ORF">GCM10009690_26400</name>
</gene>
<evidence type="ECO:0000256" key="1">
    <source>
        <dbReference type="SAM" id="MobiDB-lite"/>
    </source>
</evidence>
<accession>A0ABN2ALA2</accession>
<dbReference type="Gene3D" id="3.40.50.300">
    <property type="entry name" value="P-loop containing nucleotide triphosphate hydrolases"/>
    <property type="match status" value="1"/>
</dbReference>
<dbReference type="InterPro" id="IPR027417">
    <property type="entry name" value="P-loop_NTPase"/>
</dbReference>
<dbReference type="EMBL" id="BAAALX010000014">
    <property type="protein sequence ID" value="GAA1521872.1"/>
    <property type="molecule type" value="Genomic_DNA"/>
</dbReference>
<feature type="region of interest" description="Disordered" evidence="1">
    <location>
        <begin position="89"/>
        <end position="109"/>
    </location>
</feature>
<evidence type="ECO:0000313" key="2">
    <source>
        <dbReference type="EMBL" id="GAA1521872.1"/>
    </source>
</evidence>
<protein>
    <submittedName>
        <fullName evidence="2">Uncharacterized protein</fullName>
    </submittedName>
</protein>
<dbReference type="PANTHER" id="PTHR43038:SF3">
    <property type="entry name" value="ABC TRANSPORTER G FAMILY MEMBER 20 ISOFORM X1"/>
    <property type="match status" value="1"/>
</dbReference>
<dbReference type="PANTHER" id="PTHR43038">
    <property type="entry name" value="ATP-BINDING CASSETTE, SUB-FAMILY H, MEMBER 1"/>
    <property type="match status" value="1"/>
</dbReference>